<dbReference type="OrthoDB" id="407325at2759"/>
<dbReference type="Proteomes" id="UP000232323">
    <property type="component" value="Unassembled WGS sequence"/>
</dbReference>
<reference evidence="2 3" key="1">
    <citation type="submission" date="2017-08" db="EMBL/GenBank/DDBJ databases">
        <title>Acidophilic green algal genome provides insights into adaptation to an acidic environment.</title>
        <authorList>
            <person name="Hirooka S."/>
            <person name="Hirose Y."/>
            <person name="Kanesaki Y."/>
            <person name="Higuchi S."/>
            <person name="Fujiwara T."/>
            <person name="Onuma R."/>
            <person name="Era A."/>
            <person name="Ohbayashi R."/>
            <person name="Uzuka A."/>
            <person name="Nozaki H."/>
            <person name="Yoshikawa H."/>
            <person name="Miyagishima S.Y."/>
        </authorList>
    </citation>
    <scope>NUCLEOTIDE SEQUENCE [LARGE SCALE GENOMIC DNA]</scope>
    <source>
        <strain evidence="2 3">NIES-2499</strain>
    </source>
</reference>
<evidence type="ECO:0000256" key="1">
    <source>
        <dbReference type="SAM" id="MobiDB-lite"/>
    </source>
</evidence>
<organism evidence="2 3">
    <name type="scientific">Chlamydomonas eustigma</name>
    <dbReference type="NCBI Taxonomy" id="1157962"/>
    <lineage>
        <taxon>Eukaryota</taxon>
        <taxon>Viridiplantae</taxon>
        <taxon>Chlorophyta</taxon>
        <taxon>core chlorophytes</taxon>
        <taxon>Chlorophyceae</taxon>
        <taxon>CS clade</taxon>
        <taxon>Chlamydomonadales</taxon>
        <taxon>Chlamydomonadaceae</taxon>
        <taxon>Chlamydomonas</taxon>
    </lineage>
</organism>
<protein>
    <recommendedName>
        <fullName evidence="4">Methyltransferase small domain-containing protein</fullName>
    </recommendedName>
</protein>
<sequence length="302" mass="33235">MTNPLFKQKHIFISAEVEECKVIVARKNLEYEDEQVDFYLFEPDYTIAGSTGFLLWPGSWILIDLLKGALGTRLHGRRVIELGSGTGLAGLCAAAAGAHVLMTDLPSVVHGILADNVKRNADQRSQNAWSSEQSPPFDGQRGNVEAEHPVTADSYNRAPKSWASSAFIGKRGGSAACMPLDWSEPLLSQVENATRNLQQDVSKTEALIACDVVWLKELLHPFRDTVIGILRLCAPATPFFLTFIDRAKGTGTGNFSSRDEVAALFSDMGCHVQTYCVKENVQIDGEYLHAEVMEIFLEKECV</sequence>
<feature type="compositionally biased region" description="Polar residues" evidence="1">
    <location>
        <begin position="123"/>
        <end position="134"/>
    </location>
</feature>
<dbReference type="AlphaFoldDB" id="A0A250X585"/>
<comment type="caution">
    <text evidence="2">The sequence shown here is derived from an EMBL/GenBank/DDBJ whole genome shotgun (WGS) entry which is preliminary data.</text>
</comment>
<accession>A0A250X585</accession>
<gene>
    <name evidence="2" type="ORF">CEUSTIGMA_g5521.t1</name>
</gene>
<evidence type="ECO:0000313" key="3">
    <source>
        <dbReference type="Proteomes" id="UP000232323"/>
    </source>
</evidence>
<dbReference type="Pfam" id="PF10294">
    <property type="entry name" value="Methyltransf_16"/>
    <property type="match status" value="1"/>
</dbReference>
<evidence type="ECO:0000313" key="2">
    <source>
        <dbReference type="EMBL" id="GAX78079.1"/>
    </source>
</evidence>
<dbReference type="InterPro" id="IPR019410">
    <property type="entry name" value="Methyltransf_16"/>
</dbReference>
<dbReference type="SUPFAM" id="SSF53335">
    <property type="entry name" value="S-adenosyl-L-methionine-dependent methyltransferases"/>
    <property type="match status" value="1"/>
</dbReference>
<proteinExistence type="predicted"/>
<name>A0A250X585_9CHLO</name>
<feature type="region of interest" description="Disordered" evidence="1">
    <location>
        <begin position="123"/>
        <end position="144"/>
    </location>
</feature>
<dbReference type="PANTHER" id="PTHR14614">
    <property type="entry name" value="HEPATOCELLULAR CARCINOMA-ASSOCIATED ANTIGEN"/>
    <property type="match status" value="1"/>
</dbReference>
<dbReference type="InterPro" id="IPR029063">
    <property type="entry name" value="SAM-dependent_MTases_sf"/>
</dbReference>
<dbReference type="Gene3D" id="3.40.50.150">
    <property type="entry name" value="Vaccinia Virus protein VP39"/>
    <property type="match status" value="1"/>
</dbReference>
<keyword evidence="3" id="KW-1185">Reference proteome</keyword>
<dbReference type="EMBL" id="BEGY01000029">
    <property type="protein sequence ID" value="GAX78079.1"/>
    <property type="molecule type" value="Genomic_DNA"/>
</dbReference>
<evidence type="ECO:0008006" key="4">
    <source>
        <dbReference type="Google" id="ProtNLM"/>
    </source>
</evidence>
<dbReference type="STRING" id="1157962.A0A250X585"/>
<dbReference type="PANTHER" id="PTHR14614:SF157">
    <property type="entry name" value="METHYLTRANSFERASE TYPE 12 DOMAIN-CONTAINING PROTEIN"/>
    <property type="match status" value="1"/>
</dbReference>